<evidence type="ECO:0000313" key="2">
    <source>
        <dbReference type="Proteomes" id="UP000034544"/>
    </source>
</evidence>
<protein>
    <recommendedName>
        <fullName evidence="3">Tetratricopeptide repeat protein</fullName>
    </recommendedName>
</protein>
<organism evidence="1 2">
    <name type="scientific">candidate division WWE3 bacterium GW2011_GWE1_41_27</name>
    <dbReference type="NCBI Taxonomy" id="1619131"/>
    <lineage>
        <taxon>Bacteria</taxon>
        <taxon>Katanobacteria</taxon>
    </lineage>
</organism>
<evidence type="ECO:0008006" key="3">
    <source>
        <dbReference type="Google" id="ProtNLM"/>
    </source>
</evidence>
<reference evidence="1 2" key="1">
    <citation type="journal article" date="2015" name="Nature">
        <title>rRNA introns, odd ribosomes, and small enigmatic genomes across a large radiation of phyla.</title>
        <authorList>
            <person name="Brown C.T."/>
            <person name="Hug L.A."/>
            <person name="Thomas B.C."/>
            <person name="Sharon I."/>
            <person name="Castelle C.J."/>
            <person name="Singh A."/>
            <person name="Wilkins M.J."/>
            <person name="Williams K.H."/>
            <person name="Banfield J.F."/>
        </authorList>
    </citation>
    <scope>NUCLEOTIDE SEQUENCE [LARGE SCALE GENOMIC DNA]</scope>
</reference>
<sequence>MKLVKLILLIAVWTAAVLVISYVNRIFLADKLSVQAADFLKEGDPERALGFINKSVELNPFEPSYYRTRSLVYLTAGILEKDVNKKTGFKNNAYNDLQKSLGLNPDNLVTERNLVPVYYFLANGNPESAPGAQNRDPEFINATKDFFQMLKSKYSRDAGVISLVAEYERKLGLTDEYEKSKEMIRNLRPDLLEWYGSFN</sequence>
<proteinExistence type="predicted"/>
<gene>
    <name evidence="1" type="ORF">UU59_C0022G0013</name>
</gene>
<dbReference type="SUPFAM" id="SSF48452">
    <property type="entry name" value="TPR-like"/>
    <property type="match status" value="1"/>
</dbReference>
<dbReference type="Proteomes" id="UP000034544">
    <property type="component" value="Unassembled WGS sequence"/>
</dbReference>
<dbReference type="AlphaFoldDB" id="A0A0G0W185"/>
<dbReference type="EMBL" id="LCBF01000022">
    <property type="protein sequence ID" value="KKS06749.1"/>
    <property type="molecule type" value="Genomic_DNA"/>
</dbReference>
<dbReference type="InterPro" id="IPR011990">
    <property type="entry name" value="TPR-like_helical_dom_sf"/>
</dbReference>
<name>A0A0G0W185_UNCKA</name>
<accession>A0A0G0W185</accession>
<evidence type="ECO:0000313" key="1">
    <source>
        <dbReference type="EMBL" id="KKS06749.1"/>
    </source>
</evidence>
<comment type="caution">
    <text evidence="1">The sequence shown here is derived from an EMBL/GenBank/DDBJ whole genome shotgun (WGS) entry which is preliminary data.</text>
</comment>
<dbReference type="Gene3D" id="1.25.40.10">
    <property type="entry name" value="Tetratricopeptide repeat domain"/>
    <property type="match status" value="1"/>
</dbReference>